<dbReference type="InterPro" id="IPR024562">
    <property type="entry name" value="YqhG"/>
</dbReference>
<reference evidence="2" key="1">
    <citation type="journal article" date="2019" name="Int. J. Syst. Evol. Microbiol.">
        <title>The Global Catalogue of Microorganisms (GCM) 10K type strain sequencing project: providing services to taxonomists for standard genome sequencing and annotation.</title>
        <authorList>
            <consortium name="The Broad Institute Genomics Platform"/>
            <consortium name="The Broad Institute Genome Sequencing Center for Infectious Disease"/>
            <person name="Wu L."/>
            <person name="Ma J."/>
        </authorList>
    </citation>
    <scope>NUCLEOTIDE SEQUENCE [LARGE SCALE GENOMIC DNA]</scope>
    <source>
        <strain evidence="2">JCM 18657</strain>
    </source>
</reference>
<dbReference type="Proteomes" id="UP001596528">
    <property type="component" value="Unassembled WGS sequence"/>
</dbReference>
<evidence type="ECO:0000313" key="2">
    <source>
        <dbReference type="Proteomes" id="UP001596528"/>
    </source>
</evidence>
<keyword evidence="2" id="KW-1185">Reference proteome</keyword>
<dbReference type="EMBL" id="JBHTGQ010000023">
    <property type="protein sequence ID" value="MFC7750289.1"/>
    <property type="molecule type" value="Genomic_DNA"/>
</dbReference>
<protein>
    <submittedName>
        <fullName evidence="1">YqhG family protein</fullName>
    </submittedName>
</protein>
<evidence type="ECO:0000313" key="1">
    <source>
        <dbReference type="EMBL" id="MFC7750289.1"/>
    </source>
</evidence>
<name>A0ABW2V2E1_9BACL</name>
<gene>
    <name evidence="1" type="ORF">ACFQWB_10160</name>
</gene>
<dbReference type="Pfam" id="PF11079">
    <property type="entry name" value="YqhG"/>
    <property type="match status" value="2"/>
</dbReference>
<comment type="caution">
    <text evidence="1">The sequence shown here is derived from an EMBL/GenBank/DDBJ whole genome shotgun (WGS) entry which is preliminary data.</text>
</comment>
<sequence length="310" mass="35580">MNSRQVQKFVLRYLEATQCQILEKSPSHVTVRLSPEADKALTNRTYYWSFVERTGVEPETMTYTFLFQPEEEHKPPAGAQPPVADSILGRYFGVSGGPPAGQRIPRDFVGFGSRRLQQLFDIVRERGRFVQLYEEPAAREDRSGLHSCVSWLLVNVKVEFLCDMKREELHSLAISLDNGEIIEDAYSRFVTRKLSPRIPSRVYVGKPQYTLHRAMSMLETRLEKLIKSYDHRWADEAYARWQDEAARVDGYYSGLLGSTPAGGGDGDAAQLAEREAIREQYELRKREIEWQHKPRISVSVVNGGLFHLLR</sequence>
<dbReference type="RefSeq" id="WP_138788088.1">
    <property type="nucleotide sequence ID" value="NZ_JBHTGQ010000023.1"/>
</dbReference>
<organism evidence="1 2">
    <name type="scientific">Paenibacillus thermoaerophilus</name>
    <dbReference type="NCBI Taxonomy" id="1215385"/>
    <lineage>
        <taxon>Bacteria</taxon>
        <taxon>Bacillati</taxon>
        <taxon>Bacillota</taxon>
        <taxon>Bacilli</taxon>
        <taxon>Bacillales</taxon>
        <taxon>Paenibacillaceae</taxon>
        <taxon>Paenibacillus</taxon>
    </lineage>
</organism>
<proteinExistence type="predicted"/>
<accession>A0ABW2V2E1</accession>